<dbReference type="Proteomes" id="UP000634136">
    <property type="component" value="Unassembled WGS sequence"/>
</dbReference>
<sequence length="85" mass="9522">MTEEPRAGVFFGGKSREGCEQRGIEKGLRFQLKKEPKRGEGSNSVLFGSSRGSTSTKFLFFQHFLAECVILAHASNFTSLCFFKH</sequence>
<comment type="caution">
    <text evidence="1">The sequence shown here is derived from an EMBL/GenBank/DDBJ whole genome shotgun (WGS) entry which is preliminary data.</text>
</comment>
<organism evidence="1 2">
    <name type="scientific">Senna tora</name>
    <dbReference type="NCBI Taxonomy" id="362788"/>
    <lineage>
        <taxon>Eukaryota</taxon>
        <taxon>Viridiplantae</taxon>
        <taxon>Streptophyta</taxon>
        <taxon>Embryophyta</taxon>
        <taxon>Tracheophyta</taxon>
        <taxon>Spermatophyta</taxon>
        <taxon>Magnoliopsida</taxon>
        <taxon>eudicotyledons</taxon>
        <taxon>Gunneridae</taxon>
        <taxon>Pentapetalae</taxon>
        <taxon>rosids</taxon>
        <taxon>fabids</taxon>
        <taxon>Fabales</taxon>
        <taxon>Fabaceae</taxon>
        <taxon>Caesalpinioideae</taxon>
        <taxon>Cassia clade</taxon>
        <taxon>Senna</taxon>
    </lineage>
</organism>
<name>A0A835C7Q9_9FABA</name>
<evidence type="ECO:0000313" key="2">
    <source>
        <dbReference type="Proteomes" id="UP000634136"/>
    </source>
</evidence>
<keyword evidence="2" id="KW-1185">Reference proteome</keyword>
<reference evidence="1" key="1">
    <citation type="submission" date="2020-09" db="EMBL/GenBank/DDBJ databases">
        <title>Genome-Enabled Discovery of Anthraquinone Biosynthesis in Senna tora.</title>
        <authorList>
            <person name="Kang S.-H."/>
            <person name="Pandey R.P."/>
            <person name="Lee C.-M."/>
            <person name="Sim J.-S."/>
            <person name="Jeong J.-T."/>
            <person name="Choi B.-S."/>
            <person name="Jung M."/>
            <person name="Ginzburg D."/>
            <person name="Zhao K."/>
            <person name="Won S.Y."/>
            <person name="Oh T.-J."/>
            <person name="Yu Y."/>
            <person name="Kim N.-H."/>
            <person name="Lee O.R."/>
            <person name="Lee T.-H."/>
            <person name="Bashyal P."/>
            <person name="Kim T.-S."/>
            <person name="Lee W.-H."/>
            <person name="Kawkins C."/>
            <person name="Kim C.-K."/>
            <person name="Kim J.S."/>
            <person name="Ahn B.O."/>
            <person name="Rhee S.Y."/>
            <person name="Sohng J.K."/>
        </authorList>
    </citation>
    <scope>NUCLEOTIDE SEQUENCE</scope>
    <source>
        <tissue evidence="1">Leaf</tissue>
    </source>
</reference>
<gene>
    <name evidence="1" type="ORF">G2W53_014280</name>
</gene>
<evidence type="ECO:0000313" key="1">
    <source>
        <dbReference type="EMBL" id="KAF7831947.1"/>
    </source>
</evidence>
<protein>
    <submittedName>
        <fullName evidence="1">Uncharacterized protein</fullName>
    </submittedName>
</protein>
<accession>A0A835C7Q9</accession>
<dbReference type="EMBL" id="JAAIUW010000005">
    <property type="protein sequence ID" value="KAF7831947.1"/>
    <property type="molecule type" value="Genomic_DNA"/>
</dbReference>
<dbReference type="AlphaFoldDB" id="A0A835C7Q9"/>
<proteinExistence type="predicted"/>